<dbReference type="OrthoDB" id="2207909at2"/>
<name>A0A4Y9JBG3_9STRE</name>
<dbReference type="Proteomes" id="UP000297253">
    <property type="component" value="Unassembled WGS sequence"/>
</dbReference>
<gene>
    <name evidence="1" type="ORF">E4T82_09080</name>
</gene>
<dbReference type="AlphaFoldDB" id="A0A4Y9JBG3"/>
<evidence type="ECO:0000313" key="1">
    <source>
        <dbReference type="EMBL" id="TFU97145.1"/>
    </source>
</evidence>
<accession>A0A4Y9JBG3</accession>
<protein>
    <submittedName>
        <fullName evidence="1">Uncharacterized protein</fullName>
    </submittedName>
</protein>
<comment type="caution">
    <text evidence="1">The sequence shown here is derived from an EMBL/GenBank/DDBJ whole genome shotgun (WGS) entry which is preliminary data.</text>
</comment>
<sequence length="104" mass="11782">MTYNYTDRQLNEFNFGKNVYSVNNDFVNRKIKEGKDYQHLVAKPDNELLSNEINIIQTRDNQQFKVVKTCSDPRTGFDGMAVAPIVDGEPDYSSVAVIAVATFV</sequence>
<dbReference type="RefSeq" id="WP_135182514.1">
    <property type="nucleotide sequence ID" value="NZ_JADGKZ010000015.1"/>
</dbReference>
<proteinExistence type="predicted"/>
<reference evidence="1 2" key="1">
    <citation type="submission" date="2019-03" db="EMBL/GenBank/DDBJ databases">
        <title>Diversity of the mouse oral microbiome.</title>
        <authorList>
            <person name="Joseph S."/>
            <person name="Aduse-Opoku J."/>
            <person name="Curtis M."/>
            <person name="Wade W."/>
            <person name="Hashim A."/>
        </authorList>
    </citation>
    <scope>NUCLEOTIDE SEQUENCE [LARGE SCALE GENOMIC DNA]</scope>
    <source>
        <strain evidence="1 2">WM131</strain>
    </source>
</reference>
<evidence type="ECO:0000313" key="2">
    <source>
        <dbReference type="Proteomes" id="UP000297253"/>
    </source>
</evidence>
<organism evidence="1 2">
    <name type="scientific">Streptococcus cuniculi</name>
    <dbReference type="NCBI Taxonomy" id="1432788"/>
    <lineage>
        <taxon>Bacteria</taxon>
        <taxon>Bacillati</taxon>
        <taxon>Bacillota</taxon>
        <taxon>Bacilli</taxon>
        <taxon>Lactobacillales</taxon>
        <taxon>Streptococcaceae</taxon>
        <taxon>Streptococcus</taxon>
    </lineage>
</organism>
<dbReference type="EMBL" id="SPPD01000015">
    <property type="protein sequence ID" value="TFU97145.1"/>
    <property type="molecule type" value="Genomic_DNA"/>
</dbReference>